<protein>
    <submittedName>
        <fullName evidence="4">4-oxalocrotonate tautomerase</fullName>
    </submittedName>
</protein>
<keyword evidence="2" id="KW-0413">Isomerase</keyword>
<dbReference type="Proteomes" id="UP000247973">
    <property type="component" value="Unassembled WGS sequence"/>
</dbReference>
<comment type="caution">
    <text evidence="4">The sequence shown here is derived from an EMBL/GenBank/DDBJ whole genome shotgun (WGS) entry which is preliminary data.</text>
</comment>
<organism evidence="4 5">
    <name type="scientific">Dysgonomonas alginatilytica</name>
    <dbReference type="NCBI Taxonomy" id="1605892"/>
    <lineage>
        <taxon>Bacteria</taxon>
        <taxon>Pseudomonadati</taxon>
        <taxon>Bacteroidota</taxon>
        <taxon>Bacteroidia</taxon>
        <taxon>Bacteroidales</taxon>
        <taxon>Dysgonomonadaceae</taxon>
        <taxon>Dysgonomonas</taxon>
    </lineage>
</organism>
<sequence length="135" mass="15037">MPFVNVKLVKQQVDQSQKDLLIGGLMDIIVNIMGRNPDTTVIAVDEIDQSNWFIGGKSMDKSVHDKVVSVEIRISKGTSNPAQMAEVIKAGKNIIHRALGSCDETNYFIITELNPDSWGFDGISMTIRNEMEKQK</sequence>
<evidence type="ECO:0000313" key="5">
    <source>
        <dbReference type="Proteomes" id="UP000247973"/>
    </source>
</evidence>
<proteinExistence type="inferred from homology"/>
<accession>A0A2V3PQN9</accession>
<gene>
    <name evidence="4" type="ORF">CLV62_107136</name>
</gene>
<dbReference type="SUPFAM" id="SSF55331">
    <property type="entry name" value="Tautomerase/MIF"/>
    <property type="match status" value="2"/>
</dbReference>
<evidence type="ECO:0000259" key="3">
    <source>
        <dbReference type="Pfam" id="PF01361"/>
    </source>
</evidence>
<dbReference type="InterPro" id="IPR004370">
    <property type="entry name" value="4-OT-like_dom"/>
</dbReference>
<dbReference type="Pfam" id="PF01361">
    <property type="entry name" value="Tautomerase"/>
    <property type="match status" value="1"/>
</dbReference>
<evidence type="ECO:0000256" key="2">
    <source>
        <dbReference type="ARBA" id="ARBA00023235"/>
    </source>
</evidence>
<dbReference type="Gene3D" id="3.30.429.10">
    <property type="entry name" value="Macrophage Migration Inhibitory Factor"/>
    <property type="match status" value="2"/>
</dbReference>
<keyword evidence="5" id="KW-1185">Reference proteome</keyword>
<reference evidence="4 5" key="1">
    <citation type="submission" date="2018-03" db="EMBL/GenBank/DDBJ databases">
        <title>Genomic Encyclopedia of Archaeal and Bacterial Type Strains, Phase II (KMG-II): from individual species to whole genera.</title>
        <authorList>
            <person name="Goeker M."/>
        </authorList>
    </citation>
    <scope>NUCLEOTIDE SEQUENCE [LARGE SCALE GENOMIC DNA]</scope>
    <source>
        <strain evidence="4 5">DSM 100214</strain>
    </source>
</reference>
<dbReference type="AlphaFoldDB" id="A0A2V3PQN9"/>
<dbReference type="InterPro" id="IPR014347">
    <property type="entry name" value="Tautomerase/MIF_sf"/>
</dbReference>
<dbReference type="EMBL" id="QICL01000007">
    <property type="protein sequence ID" value="PXV65539.1"/>
    <property type="molecule type" value="Genomic_DNA"/>
</dbReference>
<comment type="similarity">
    <text evidence="1">Belongs to the 4-oxalocrotonate tautomerase family.</text>
</comment>
<dbReference type="PANTHER" id="PTHR35530:SF1">
    <property type="entry name" value="2-HYDROXYMUCONATE TAUTOMERASE"/>
    <property type="match status" value="1"/>
</dbReference>
<dbReference type="RefSeq" id="WP_110310257.1">
    <property type="nucleotide sequence ID" value="NZ_QICL01000007.1"/>
</dbReference>
<evidence type="ECO:0000256" key="1">
    <source>
        <dbReference type="ARBA" id="ARBA00006723"/>
    </source>
</evidence>
<feature type="domain" description="4-oxalocrotonate tautomerase-like" evidence="3">
    <location>
        <begin position="2"/>
        <end position="59"/>
    </location>
</feature>
<dbReference type="OrthoDB" id="9799841at2"/>
<evidence type="ECO:0000313" key="4">
    <source>
        <dbReference type="EMBL" id="PXV65539.1"/>
    </source>
</evidence>
<name>A0A2V3PQN9_9BACT</name>
<dbReference type="PANTHER" id="PTHR35530">
    <property type="entry name" value="TAUTOMERASE-RELATED"/>
    <property type="match status" value="1"/>
</dbReference>
<dbReference type="GO" id="GO:0016853">
    <property type="term" value="F:isomerase activity"/>
    <property type="evidence" value="ECO:0007669"/>
    <property type="project" value="UniProtKB-KW"/>
</dbReference>